<evidence type="ECO:0000256" key="4">
    <source>
        <dbReference type="ARBA" id="ARBA00022737"/>
    </source>
</evidence>
<dbReference type="Gene3D" id="3.30.70.1450">
    <property type="entry name" value="Regulator of K+ conductance, C-terminal domain"/>
    <property type="match status" value="2"/>
</dbReference>
<dbReference type="Gene3D" id="3.40.50.720">
    <property type="entry name" value="NAD(P)-binding Rossmann-like Domain"/>
    <property type="match status" value="2"/>
</dbReference>
<evidence type="ECO:0000256" key="6">
    <source>
        <dbReference type="ARBA" id="ARBA00023027"/>
    </source>
</evidence>
<proteinExistence type="predicted"/>
<dbReference type="FunFam" id="3.40.50.720:FF:000027">
    <property type="entry name" value="Trk system potassium transporter TrkA"/>
    <property type="match status" value="1"/>
</dbReference>
<dbReference type="STRING" id="1715285.SOFFGTOCOR_0446"/>
<keyword evidence="3" id="KW-0633">Potassium transport</keyword>
<feature type="domain" description="RCK C-terminal" evidence="9">
    <location>
        <begin position="369"/>
        <end position="454"/>
    </location>
</feature>
<dbReference type="Pfam" id="PF02254">
    <property type="entry name" value="TrkA_N"/>
    <property type="match status" value="2"/>
</dbReference>
<keyword evidence="7" id="KW-0406">Ion transport</keyword>
<evidence type="ECO:0000256" key="3">
    <source>
        <dbReference type="ARBA" id="ARBA00022538"/>
    </source>
</evidence>
<dbReference type="NCBIfam" id="NF007030">
    <property type="entry name" value="PRK09496.1-1"/>
    <property type="match status" value="1"/>
</dbReference>
<feature type="domain" description="RCK N-terminal" evidence="8">
    <location>
        <begin position="232"/>
        <end position="348"/>
    </location>
</feature>
<dbReference type="PRINTS" id="PR00335">
    <property type="entry name" value="KUPTAKETRKA"/>
</dbReference>
<dbReference type="InterPro" id="IPR006036">
    <property type="entry name" value="K_uptake_TrkA"/>
</dbReference>
<dbReference type="FunFam" id="3.30.70.1450:FF:000001">
    <property type="entry name" value="Trk system potassium transporter TrkA"/>
    <property type="match status" value="1"/>
</dbReference>
<protein>
    <recommendedName>
        <fullName evidence="1">Trk system potassium uptake protein TrkA</fullName>
    </recommendedName>
</protein>
<evidence type="ECO:0000259" key="8">
    <source>
        <dbReference type="PROSITE" id="PS51201"/>
    </source>
</evidence>
<dbReference type="NCBIfam" id="NF007039">
    <property type="entry name" value="PRK09496.3-2"/>
    <property type="match status" value="1"/>
</dbReference>
<reference evidence="11" key="1">
    <citation type="submission" date="2015-05" db="EMBL/GenBank/DDBJ databases">
        <authorList>
            <person name="Manzano-Marin A."/>
        </authorList>
    </citation>
    <scope>NUCLEOTIDE SEQUENCE [LARGE SCALE GENOMIC DNA]</scope>
    <source>
        <strain evidence="11">officinalis</strain>
    </source>
</reference>
<dbReference type="InterPro" id="IPR036721">
    <property type="entry name" value="RCK_C_sf"/>
</dbReference>
<name>A0A0M6W7N8_9GAMM</name>
<organism evidence="10 11">
    <name type="scientific">Candidatus Providencia siddallii</name>
    <dbReference type="NCBI Taxonomy" id="1715285"/>
    <lineage>
        <taxon>Bacteria</taxon>
        <taxon>Pseudomonadati</taxon>
        <taxon>Pseudomonadota</taxon>
        <taxon>Gammaproteobacteria</taxon>
        <taxon>Enterobacterales</taxon>
        <taxon>Morganellaceae</taxon>
        <taxon>Providencia</taxon>
    </lineage>
</organism>
<evidence type="ECO:0000256" key="2">
    <source>
        <dbReference type="ARBA" id="ARBA00022448"/>
    </source>
</evidence>
<evidence type="ECO:0000259" key="9">
    <source>
        <dbReference type="PROSITE" id="PS51202"/>
    </source>
</evidence>
<keyword evidence="5" id="KW-0630">Potassium</keyword>
<dbReference type="InterPro" id="IPR006037">
    <property type="entry name" value="RCK_C"/>
</dbReference>
<dbReference type="PROSITE" id="PS51201">
    <property type="entry name" value="RCK_N"/>
    <property type="match status" value="2"/>
</dbReference>
<dbReference type="GO" id="GO:0015079">
    <property type="term" value="F:potassium ion transmembrane transporter activity"/>
    <property type="evidence" value="ECO:0007669"/>
    <property type="project" value="InterPro"/>
</dbReference>
<sequence>MKIIILGAGQVGVTLAKNLVDENNDITVIDNNINRLHQLQEQFDLRVVNGYGSYPCVLKDAGAEDADVLIAVTNSDEINMIACQISYSIFNIPNKIARVRAAEYIRESNKLFFPEQVPIDYLISPEQLVVNYIYNLIQYPGALQVINFAEGKASLVAVKAYYGGFLIGNPLSSLREHMPHINVRIVVIFRRGKFIKPQGSTVIEAGDEVFFVSSTKHIRAVISELQRLEKPYKRLMIVGGGNIGLGLAKKLENNYNVKLIEKNQYRSAKLAELLDNTIVFYGDASDNELLIREHIEQIDVFIALTDNDEVNIMSSMLAKKIGAKKAITLIQSSAYVDLMNGGVIDVVISPQQITISALLKRIRKTDVVISVSSLIKGAAEAIETIVYGDENTSKVINKKISNIKLPRGTIIGAIVRKNEVIIATDNNIIQYGDHLIMFITDKKYIIDIEKLFRPKLFFLKKIKKTGFFI</sequence>
<dbReference type="InterPro" id="IPR036291">
    <property type="entry name" value="NAD(P)-bd_dom_sf"/>
</dbReference>
<dbReference type="NCBIfam" id="NF007031">
    <property type="entry name" value="PRK09496.1-2"/>
    <property type="match status" value="1"/>
</dbReference>
<dbReference type="InterPro" id="IPR003148">
    <property type="entry name" value="RCK_N"/>
</dbReference>
<evidence type="ECO:0000256" key="1">
    <source>
        <dbReference type="ARBA" id="ARBA00017378"/>
    </source>
</evidence>
<dbReference type="SUPFAM" id="SSF51735">
    <property type="entry name" value="NAD(P)-binding Rossmann-fold domains"/>
    <property type="match status" value="2"/>
</dbReference>
<dbReference type="PROSITE" id="PS51202">
    <property type="entry name" value="RCK_C"/>
    <property type="match status" value="2"/>
</dbReference>
<keyword evidence="2" id="KW-0813">Transport</keyword>
<keyword evidence="4" id="KW-0677">Repeat</keyword>
<evidence type="ECO:0000256" key="7">
    <source>
        <dbReference type="ARBA" id="ARBA00023065"/>
    </source>
</evidence>
<dbReference type="InterPro" id="IPR050721">
    <property type="entry name" value="Trk_Ktr_HKT_K-transport"/>
</dbReference>
<dbReference type="GO" id="GO:0005886">
    <property type="term" value="C:plasma membrane"/>
    <property type="evidence" value="ECO:0007669"/>
    <property type="project" value="InterPro"/>
</dbReference>
<dbReference type="PANTHER" id="PTHR43833">
    <property type="entry name" value="POTASSIUM CHANNEL PROTEIN 2-RELATED-RELATED"/>
    <property type="match status" value="1"/>
</dbReference>
<gene>
    <name evidence="10" type="primary">trkA</name>
    <name evidence="10" type="ORF">SOFFGTOCOR_0446</name>
</gene>
<dbReference type="EMBL" id="CVRF01000003">
    <property type="protein sequence ID" value="CRK85858.1"/>
    <property type="molecule type" value="Genomic_DNA"/>
</dbReference>
<evidence type="ECO:0000313" key="10">
    <source>
        <dbReference type="EMBL" id="CRK85858.1"/>
    </source>
</evidence>
<dbReference type="PANTHER" id="PTHR43833:SF5">
    <property type="entry name" value="TRK SYSTEM POTASSIUM UPTAKE PROTEIN TRKA"/>
    <property type="match status" value="1"/>
</dbReference>
<dbReference type="Pfam" id="PF02080">
    <property type="entry name" value="TrkA_C"/>
    <property type="match status" value="2"/>
</dbReference>
<accession>A0A0M6W7N8</accession>
<evidence type="ECO:0000313" key="11">
    <source>
        <dbReference type="Proteomes" id="UP000242301"/>
    </source>
</evidence>
<feature type="domain" description="RCK C-terminal" evidence="9">
    <location>
        <begin position="143"/>
        <end position="227"/>
    </location>
</feature>
<dbReference type="Proteomes" id="UP000242301">
    <property type="component" value="Unassembled WGS sequence"/>
</dbReference>
<keyword evidence="6" id="KW-0520">NAD</keyword>
<keyword evidence="11" id="KW-1185">Reference proteome</keyword>
<dbReference type="SUPFAM" id="SSF116726">
    <property type="entry name" value="TrkA C-terminal domain-like"/>
    <property type="match status" value="2"/>
</dbReference>
<feature type="domain" description="RCK N-terminal" evidence="8">
    <location>
        <begin position="1"/>
        <end position="123"/>
    </location>
</feature>
<evidence type="ECO:0000256" key="5">
    <source>
        <dbReference type="ARBA" id="ARBA00022958"/>
    </source>
</evidence>
<dbReference type="FunFam" id="3.40.50.720:FF:000042">
    <property type="entry name" value="Trk system potassium transporter TrkA"/>
    <property type="match status" value="1"/>
</dbReference>
<dbReference type="AlphaFoldDB" id="A0A0M6W7N8"/>
<dbReference type="NCBIfam" id="NF007032">
    <property type="entry name" value="PRK09496.1-4"/>
    <property type="match status" value="1"/>
</dbReference>